<evidence type="ECO:0000313" key="4">
    <source>
        <dbReference type="Proteomes" id="UP000323946"/>
    </source>
</evidence>
<sequence length="893" mass="94738">MLTSRSTNHPHRATVPTLPQRAARHSPLDANAARAARSVACSSGHEELVDRVLDVCTRHSGTPLVLVTGPAGIGRSRVLEQVRARLTGQHTTTVSIRLSSGDRDLPSLVTRIATELGEPPARGESSAAVLRRLLATLTGRRRIVIFLDDAHWLTPRYLPTVRSVLGALAGSRTTLVCAVRTPTAPTDLAQLRARGLVHEERVRPLPVSGVEHLLSSLLDATPAPGLAAELRNACRGVPALVRAAVEGYLASGCLRVVDDHAHLVRCGAPQLPVTHPLFAALRDPVTWSAAKVLSVLHPLGDAAPSLIAAVTGRSEAEVLEALHELRAWGVITHRNGWRFRAPMLATLLAGCLGPYERRTSAQLAVTAIWDGTADPGGSYLADRIVDAGKLVDAERAATELLARGEAAPDHPHAARWRWAACELIADPAQRAAALHRHAVLCARHQRLALAGEAAEAALRDHPTSLQPDAAQELLVIALAGLASKANAVELRQFASTGWDSTPGSEASRVVARAAALCLLNRWSEARDELRTSHGQWRGTGSAALAHAIADAAVAVAGGTAPAAPQSLRPAVEAARTLLQALGLNGLGAPADEGTSTGRAVSAAVAGQWERALELARSAIAAASVHGDPPGQTEMFREVTTILTARGQLNRARAVLEDTRHRHLLLPHRLAAPESELELALGSQQRSRDVLASALTTAAENGVVVGTDELWLRLAELESRRGDQAAARRCANRVEQIAARLGSAEAHRSWLLAQVIVEHSAAAASEVLALAAEQDRPFEFAATVTTVAECGFGDQKLLRTAYEAYGELGALIPRARLRLLMRAHNVAVPGRNATVAENERLLATLVTEGLTNAQIATVLGTSEKSVEGRLTRFFQRTGYRSRAEIATATLRGCV</sequence>
<dbReference type="EMBL" id="VWPH01000011">
    <property type="protein sequence ID" value="KAA5830108.1"/>
    <property type="molecule type" value="Genomic_DNA"/>
</dbReference>
<accession>A0A5M7BPM9</accession>
<dbReference type="Gene3D" id="1.10.10.10">
    <property type="entry name" value="Winged helix-like DNA-binding domain superfamily/Winged helix DNA-binding domain"/>
    <property type="match status" value="1"/>
</dbReference>
<reference evidence="3 4" key="1">
    <citation type="submission" date="2019-09" db="EMBL/GenBank/DDBJ databases">
        <title>Draft genome sequence of the thermophilic Saccharopolyspora hirsuta VKM Ac-666T.</title>
        <authorList>
            <person name="Lobastova T.G."/>
            <person name="Fokina V."/>
            <person name="Bragin E.Y."/>
            <person name="Shtratnikova V.Y."/>
            <person name="Starodumova I.P."/>
            <person name="Tarlachkov S.V."/>
            <person name="Donova M.V."/>
        </authorList>
    </citation>
    <scope>NUCLEOTIDE SEQUENCE [LARGE SCALE GENOMIC DNA]</scope>
    <source>
        <strain evidence="3 4">VKM Ac-666</strain>
    </source>
</reference>
<feature type="region of interest" description="Disordered" evidence="1">
    <location>
        <begin position="1"/>
        <end position="31"/>
    </location>
</feature>
<keyword evidence="4" id="KW-1185">Reference proteome</keyword>
<dbReference type="SMART" id="SM00421">
    <property type="entry name" value="HTH_LUXR"/>
    <property type="match status" value="1"/>
</dbReference>
<dbReference type="InterPro" id="IPR036388">
    <property type="entry name" value="WH-like_DNA-bd_sf"/>
</dbReference>
<dbReference type="Proteomes" id="UP000323946">
    <property type="component" value="Unassembled WGS sequence"/>
</dbReference>
<evidence type="ECO:0000259" key="2">
    <source>
        <dbReference type="SMART" id="SM00421"/>
    </source>
</evidence>
<dbReference type="InterPro" id="IPR000792">
    <property type="entry name" value="Tscrpt_reg_LuxR_C"/>
</dbReference>
<dbReference type="InterPro" id="IPR049945">
    <property type="entry name" value="AAA_22"/>
</dbReference>
<name>A0A5M7BPM9_SACHI</name>
<feature type="domain" description="HTH luxR-type" evidence="2">
    <location>
        <begin position="831"/>
        <end position="888"/>
    </location>
</feature>
<proteinExistence type="predicted"/>
<dbReference type="Gene3D" id="3.40.50.300">
    <property type="entry name" value="P-loop containing nucleotide triphosphate hydrolases"/>
    <property type="match status" value="1"/>
</dbReference>
<gene>
    <name evidence="3" type="ORF">F1721_23715</name>
</gene>
<dbReference type="SMR" id="A0A5M7BPM9"/>
<comment type="caution">
    <text evidence="3">The sequence shown here is derived from an EMBL/GenBank/DDBJ whole genome shotgun (WGS) entry which is preliminary data.</text>
</comment>
<protein>
    <submittedName>
        <fullName evidence="3">AAA family ATPase</fullName>
    </submittedName>
</protein>
<dbReference type="InterPro" id="IPR011990">
    <property type="entry name" value="TPR-like_helical_dom_sf"/>
</dbReference>
<dbReference type="InterPro" id="IPR016032">
    <property type="entry name" value="Sig_transdc_resp-reg_C-effctor"/>
</dbReference>
<dbReference type="InterPro" id="IPR027417">
    <property type="entry name" value="P-loop_NTPase"/>
</dbReference>
<dbReference type="GO" id="GO:0016887">
    <property type="term" value="F:ATP hydrolysis activity"/>
    <property type="evidence" value="ECO:0007669"/>
    <property type="project" value="InterPro"/>
</dbReference>
<dbReference type="Pfam" id="PF13401">
    <property type="entry name" value="AAA_22"/>
    <property type="match status" value="1"/>
</dbReference>
<dbReference type="AlphaFoldDB" id="A0A5M7BPM9"/>
<dbReference type="PANTHER" id="PTHR35894:SF1">
    <property type="entry name" value="PHOSPHORIBULOKINASE _ URIDINE KINASE FAMILY"/>
    <property type="match status" value="1"/>
</dbReference>
<organism evidence="3 4">
    <name type="scientific">Saccharopolyspora hirsuta</name>
    <dbReference type="NCBI Taxonomy" id="1837"/>
    <lineage>
        <taxon>Bacteria</taxon>
        <taxon>Bacillati</taxon>
        <taxon>Actinomycetota</taxon>
        <taxon>Actinomycetes</taxon>
        <taxon>Pseudonocardiales</taxon>
        <taxon>Pseudonocardiaceae</taxon>
        <taxon>Saccharopolyspora</taxon>
    </lineage>
</organism>
<evidence type="ECO:0000256" key="1">
    <source>
        <dbReference type="SAM" id="MobiDB-lite"/>
    </source>
</evidence>
<dbReference type="RefSeq" id="WP_150068962.1">
    <property type="nucleotide sequence ID" value="NZ_VWPH01000011.1"/>
</dbReference>
<dbReference type="InterPro" id="IPR052026">
    <property type="entry name" value="ExeA_AAA_ATPase_DNA-bind"/>
</dbReference>
<dbReference type="PANTHER" id="PTHR35894">
    <property type="entry name" value="GENERAL SECRETION PATHWAY PROTEIN A-RELATED"/>
    <property type="match status" value="1"/>
</dbReference>
<dbReference type="GO" id="GO:0003677">
    <property type="term" value="F:DNA binding"/>
    <property type="evidence" value="ECO:0007669"/>
    <property type="project" value="InterPro"/>
</dbReference>
<evidence type="ECO:0000313" key="3">
    <source>
        <dbReference type="EMBL" id="KAA5830108.1"/>
    </source>
</evidence>
<dbReference type="Gene3D" id="1.25.40.10">
    <property type="entry name" value="Tetratricopeptide repeat domain"/>
    <property type="match status" value="1"/>
</dbReference>
<dbReference type="OrthoDB" id="3333376at2"/>
<dbReference type="SUPFAM" id="SSF52540">
    <property type="entry name" value="P-loop containing nucleoside triphosphate hydrolases"/>
    <property type="match status" value="1"/>
</dbReference>
<dbReference type="GO" id="GO:0006355">
    <property type="term" value="P:regulation of DNA-templated transcription"/>
    <property type="evidence" value="ECO:0007669"/>
    <property type="project" value="InterPro"/>
</dbReference>
<dbReference type="SUPFAM" id="SSF48452">
    <property type="entry name" value="TPR-like"/>
    <property type="match status" value="1"/>
</dbReference>
<dbReference type="SUPFAM" id="SSF46894">
    <property type="entry name" value="C-terminal effector domain of the bipartite response regulators"/>
    <property type="match status" value="1"/>
</dbReference>